<dbReference type="RefSeq" id="XP_005765490.1">
    <property type="nucleotide sequence ID" value="XM_005765433.1"/>
</dbReference>
<accession>A0A0D3IP76</accession>
<organism evidence="7 8">
    <name type="scientific">Emiliania huxleyi (strain CCMP1516)</name>
    <dbReference type="NCBI Taxonomy" id="280463"/>
    <lineage>
        <taxon>Eukaryota</taxon>
        <taxon>Haptista</taxon>
        <taxon>Haptophyta</taxon>
        <taxon>Prymnesiophyceae</taxon>
        <taxon>Isochrysidales</taxon>
        <taxon>Noelaerhabdaceae</taxon>
        <taxon>Emiliania</taxon>
    </lineage>
</organism>
<keyword evidence="3" id="KW-0963">Cytoplasm</keyword>
<comment type="subcellular location">
    <subcellularLocation>
        <location evidence="1">Cytoplasm</location>
        <location evidence="1">Cytoskeleton</location>
    </subcellularLocation>
</comment>
<protein>
    <submittedName>
        <fullName evidence="7">Uncharacterized protein</fullName>
    </submittedName>
</protein>
<dbReference type="PRINTS" id="PR01799">
    <property type="entry name" value="SFASSEMBLIN"/>
</dbReference>
<evidence type="ECO:0000256" key="2">
    <source>
        <dbReference type="ARBA" id="ARBA00005678"/>
    </source>
</evidence>
<keyword evidence="8" id="KW-1185">Reference proteome</keyword>
<dbReference type="GO" id="GO:0005200">
    <property type="term" value="F:structural constituent of cytoskeleton"/>
    <property type="evidence" value="ECO:0007669"/>
    <property type="project" value="InterPro"/>
</dbReference>
<reference evidence="8" key="1">
    <citation type="journal article" date="2013" name="Nature">
        <title>Pan genome of the phytoplankton Emiliania underpins its global distribution.</title>
        <authorList>
            <person name="Read B.A."/>
            <person name="Kegel J."/>
            <person name="Klute M.J."/>
            <person name="Kuo A."/>
            <person name="Lefebvre S.C."/>
            <person name="Maumus F."/>
            <person name="Mayer C."/>
            <person name="Miller J."/>
            <person name="Monier A."/>
            <person name="Salamov A."/>
            <person name="Young J."/>
            <person name="Aguilar M."/>
            <person name="Claverie J.M."/>
            <person name="Frickenhaus S."/>
            <person name="Gonzalez K."/>
            <person name="Herman E.K."/>
            <person name="Lin Y.C."/>
            <person name="Napier J."/>
            <person name="Ogata H."/>
            <person name="Sarno A.F."/>
            <person name="Shmutz J."/>
            <person name="Schroeder D."/>
            <person name="de Vargas C."/>
            <person name="Verret F."/>
            <person name="von Dassow P."/>
            <person name="Valentin K."/>
            <person name="Van de Peer Y."/>
            <person name="Wheeler G."/>
            <person name="Dacks J.B."/>
            <person name="Delwiche C.F."/>
            <person name="Dyhrman S.T."/>
            <person name="Glockner G."/>
            <person name="John U."/>
            <person name="Richards T."/>
            <person name="Worden A.Z."/>
            <person name="Zhang X."/>
            <person name="Grigoriev I.V."/>
            <person name="Allen A.E."/>
            <person name="Bidle K."/>
            <person name="Borodovsky M."/>
            <person name="Bowler C."/>
            <person name="Brownlee C."/>
            <person name="Cock J.M."/>
            <person name="Elias M."/>
            <person name="Gladyshev V.N."/>
            <person name="Groth M."/>
            <person name="Guda C."/>
            <person name="Hadaegh A."/>
            <person name="Iglesias-Rodriguez M.D."/>
            <person name="Jenkins J."/>
            <person name="Jones B.M."/>
            <person name="Lawson T."/>
            <person name="Leese F."/>
            <person name="Lindquist E."/>
            <person name="Lobanov A."/>
            <person name="Lomsadze A."/>
            <person name="Malik S.B."/>
            <person name="Marsh M.E."/>
            <person name="Mackinder L."/>
            <person name="Mock T."/>
            <person name="Mueller-Roeber B."/>
            <person name="Pagarete A."/>
            <person name="Parker M."/>
            <person name="Probert I."/>
            <person name="Quesneville H."/>
            <person name="Raines C."/>
            <person name="Rensing S.A."/>
            <person name="Riano-Pachon D.M."/>
            <person name="Richier S."/>
            <person name="Rokitta S."/>
            <person name="Shiraiwa Y."/>
            <person name="Soanes D.M."/>
            <person name="van der Giezen M."/>
            <person name="Wahlund T.M."/>
            <person name="Williams B."/>
            <person name="Wilson W."/>
            <person name="Wolfe G."/>
            <person name="Wurch L.L."/>
        </authorList>
    </citation>
    <scope>NUCLEOTIDE SEQUENCE</scope>
</reference>
<evidence type="ECO:0000256" key="6">
    <source>
        <dbReference type="ARBA" id="ARBA00023212"/>
    </source>
</evidence>
<evidence type="ECO:0000313" key="8">
    <source>
        <dbReference type="Proteomes" id="UP000013827"/>
    </source>
</evidence>
<dbReference type="HOGENOM" id="CLU_3072706_0_0_1"/>
<reference evidence="7" key="2">
    <citation type="submission" date="2024-10" db="UniProtKB">
        <authorList>
            <consortium name="EnsemblProtists"/>
        </authorList>
    </citation>
    <scope>IDENTIFICATION</scope>
</reference>
<dbReference type="GO" id="GO:0005874">
    <property type="term" value="C:microtubule"/>
    <property type="evidence" value="ECO:0007669"/>
    <property type="project" value="UniProtKB-KW"/>
</dbReference>
<evidence type="ECO:0000256" key="5">
    <source>
        <dbReference type="ARBA" id="ARBA00023054"/>
    </source>
</evidence>
<name>A0A0D3IP76_EMIH1</name>
<dbReference type="AlphaFoldDB" id="A0A0D3IP76"/>
<dbReference type="PaxDb" id="2903-EOD13061"/>
<evidence type="ECO:0000256" key="1">
    <source>
        <dbReference type="ARBA" id="ARBA00004245"/>
    </source>
</evidence>
<sequence>MKDDFAAALEVRDKADEVFKAEARLASEEQLVAALNDYTTALQDGLKIVHRAQ</sequence>
<dbReference type="Proteomes" id="UP000013827">
    <property type="component" value="Unassembled WGS sequence"/>
</dbReference>
<dbReference type="InterPro" id="IPR008374">
    <property type="entry name" value="SF_assemblin/giardin_b"/>
</dbReference>
<proteinExistence type="inferred from homology"/>
<keyword evidence="6" id="KW-0206">Cytoskeleton</keyword>
<dbReference type="KEGG" id="ehx:EMIHUDRAFT_256943"/>
<dbReference type="GeneID" id="17259212"/>
<evidence type="ECO:0000313" key="7">
    <source>
        <dbReference type="EnsemblProtists" id="EOD13061"/>
    </source>
</evidence>
<dbReference type="EnsemblProtists" id="EOD13061">
    <property type="protein sequence ID" value="EOD13061"/>
    <property type="gene ID" value="EMIHUDRAFT_256943"/>
</dbReference>
<evidence type="ECO:0000256" key="4">
    <source>
        <dbReference type="ARBA" id="ARBA00022701"/>
    </source>
</evidence>
<evidence type="ECO:0000256" key="3">
    <source>
        <dbReference type="ARBA" id="ARBA00022490"/>
    </source>
</evidence>
<keyword evidence="5" id="KW-0175">Coiled coil</keyword>
<keyword evidence="4" id="KW-0493">Microtubule</keyword>
<comment type="similarity">
    <text evidence="2">Belongs to the SF-assemblin family.</text>
</comment>